<keyword evidence="1" id="KW-0472">Membrane</keyword>
<feature type="transmembrane region" description="Helical" evidence="1">
    <location>
        <begin position="12"/>
        <end position="32"/>
    </location>
</feature>
<proteinExistence type="predicted"/>
<keyword evidence="3" id="KW-1185">Reference proteome</keyword>
<evidence type="ECO:0000313" key="3">
    <source>
        <dbReference type="Proteomes" id="UP000315128"/>
    </source>
</evidence>
<keyword evidence="1" id="KW-0812">Transmembrane</keyword>
<evidence type="ECO:0000313" key="2">
    <source>
        <dbReference type="EMBL" id="QDK71076.1"/>
    </source>
</evidence>
<dbReference type="OrthoDB" id="2243816at2"/>
<dbReference type="KEGG" id="lack:FLP15_07820"/>
<accession>A0A514Z916</accession>
<keyword evidence="1" id="KW-1133">Transmembrane helix</keyword>
<organism evidence="2 3">
    <name type="scientific">Lactococcus protaetiae</name>
    <dbReference type="NCBI Taxonomy" id="2592653"/>
    <lineage>
        <taxon>Bacteria</taxon>
        <taxon>Bacillati</taxon>
        <taxon>Bacillota</taxon>
        <taxon>Bacilli</taxon>
        <taxon>Lactobacillales</taxon>
        <taxon>Streptococcaceae</taxon>
        <taxon>Lactococcus</taxon>
    </lineage>
</organism>
<reference evidence="2 3" key="1">
    <citation type="submission" date="2019-07" db="EMBL/GenBank/DDBJ databases">
        <title>Genome sequencing of KACC 19320.</title>
        <authorList>
            <person name="Heo J."/>
            <person name="Kim S.-J."/>
            <person name="Kim J.-S."/>
            <person name="Hong S.-B."/>
            <person name="Kwon S.-W."/>
        </authorList>
    </citation>
    <scope>NUCLEOTIDE SEQUENCE [LARGE SCALE GENOMIC DNA]</scope>
    <source>
        <strain evidence="2 3">KACC 19320</strain>
    </source>
</reference>
<name>A0A514Z916_9LACT</name>
<evidence type="ECO:0008006" key="4">
    <source>
        <dbReference type="Google" id="ProtNLM"/>
    </source>
</evidence>
<evidence type="ECO:0000256" key="1">
    <source>
        <dbReference type="SAM" id="Phobius"/>
    </source>
</evidence>
<sequence>MLLDSCVILLDLSPIFLFSYQYLLTNSVYFICKKVYNKKKAVNFMAYRITHIHLSTSPAKSPMQIKEVKLEGGAIETAAEVAYFIGLGCEYYYVSSKGTLSYVESVHQQIKPPYIRSIHRALGSDELCQLPLF</sequence>
<dbReference type="Proteomes" id="UP000315128">
    <property type="component" value="Chromosome"/>
</dbReference>
<dbReference type="RefSeq" id="WP_142766643.1">
    <property type="nucleotide sequence ID" value="NZ_CP041356.1"/>
</dbReference>
<dbReference type="EMBL" id="CP041356">
    <property type="protein sequence ID" value="QDK71076.1"/>
    <property type="molecule type" value="Genomic_DNA"/>
</dbReference>
<gene>
    <name evidence="2" type="ORF">FLP15_07820</name>
</gene>
<protein>
    <recommendedName>
        <fullName evidence="4">DUF3892 domain-containing protein</fullName>
    </recommendedName>
</protein>
<dbReference type="AlphaFoldDB" id="A0A514Z916"/>